<evidence type="ECO:0000256" key="1">
    <source>
        <dbReference type="SAM" id="MobiDB-lite"/>
    </source>
</evidence>
<evidence type="ECO:0000313" key="3">
    <source>
        <dbReference type="EnsemblPlants" id="KEH32870"/>
    </source>
</evidence>
<feature type="compositionally biased region" description="Acidic residues" evidence="1">
    <location>
        <begin position="27"/>
        <end position="50"/>
    </location>
</feature>
<protein>
    <submittedName>
        <fullName evidence="2 3">Uncharacterized protein</fullName>
    </submittedName>
</protein>
<name>A0A072V428_MEDTR</name>
<sequence length="93" mass="10817">MCVMLDERKAQLKLMIHSLEKGHADNNDDLDEGEKDEDVEGANEDEEEGDAADKDRKMRTKKKIHHYIILTKLQHFNDYTILTKKQRFKCGGV</sequence>
<evidence type="ECO:0000313" key="2">
    <source>
        <dbReference type="EMBL" id="KEH32870.1"/>
    </source>
</evidence>
<dbReference type="HOGENOM" id="CLU_2402951_0_0_1"/>
<organism evidence="2 4">
    <name type="scientific">Medicago truncatula</name>
    <name type="common">Barrel medic</name>
    <name type="synonym">Medicago tribuloides</name>
    <dbReference type="NCBI Taxonomy" id="3880"/>
    <lineage>
        <taxon>Eukaryota</taxon>
        <taxon>Viridiplantae</taxon>
        <taxon>Streptophyta</taxon>
        <taxon>Embryophyta</taxon>
        <taxon>Tracheophyta</taxon>
        <taxon>Spermatophyta</taxon>
        <taxon>Magnoliopsida</taxon>
        <taxon>eudicotyledons</taxon>
        <taxon>Gunneridae</taxon>
        <taxon>Pentapetalae</taxon>
        <taxon>rosids</taxon>
        <taxon>fabids</taxon>
        <taxon>Fabales</taxon>
        <taxon>Fabaceae</taxon>
        <taxon>Papilionoideae</taxon>
        <taxon>50 kb inversion clade</taxon>
        <taxon>NPAAA clade</taxon>
        <taxon>Hologalegina</taxon>
        <taxon>IRL clade</taxon>
        <taxon>Trifolieae</taxon>
        <taxon>Medicago</taxon>
    </lineage>
</organism>
<gene>
    <name evidence="2" type="ordered locus">MTR_3g009380</name>
</gene>
<reference evidence="2 4" key="2">
    <citation type="journal article" date="2014" name="BMC Genomics">
        <title>An improved genome release (version Mt4.0) for the model legume Medicago truncatula.</title>
        <authorList>
            <person name="Tang H."/>
            <person name="Krishnakumar V."/>
            <person name="Bidwell S."/>
            <person name="Rosen B."/>
            <person name="Chan A."/>
            <person name="Zhou S."/>
            <person name="Gentzbittel L."/>
            <person name="Childs K.L."/>
            <person name="Yandell M."/>
            <person name="Gundlach H."/>
            <person name="Mayer K.F."/>
            <person name="Schwartz D.C."/>
            <person name="Town C.D."/>
        </authorList>
    </citation>
    <scope>GENOME REANNOTATION</scope>
    <source>
        <strain evidence="2">A17</strain>
        <strain evidence="3 4">cv. Jemalong A17</strain>
    </source>
</reference>
<feature type="region of interest" description="Disordered" evidence="1">
    <location>
        <begin position="21"/>
        <end position="59"/>
    </location>
</feature>
<dbReference type="EMBL" id="CM001219">
    <property type="protein sequence ID" value="KEH32870.1"/>
    <property type="molecule type" value="Genomic_DNA"/>
</dbReference>
<accession>A0A072V428</accession>
<dbReference type="AlphaFoldDB" id="A0A072V428"/>
<dbReference type="Proteomes" id="UP000002051">
    <property type="component" value="Chromosome 3"/>
</dbReference>
<evidence type="ECO:0000313" key="4">
    <source>
        <dbReference type="Proteomes" id="UP000002051"/>
    </source>
</evidence>
<reference evidence="2 4" key="1">
    <citation type="journal article" date="2011" name="Nature">
        <title>The Medicago genome provides insight into the evolution of rhizobial symbioses.</title>
        <authorList>
            <person name="Young N.D."/>
            <person name="Debelle F."/>
            <person name="Oldroyd G.E."/>
            <person name="Geurts R."/>
            <person name="Cannon S.B."/>
            <person name="Udvardi M.K."/>
            <person name="Benedito V.A."/>
            <person name="Mayer K.F."/>
            <person name="Gouzy J."/>
            <person name="Schoof H."/>
            <person name="Van de Peer Y."/>
            <person name="Proost S."/>
            <person name="Cook D.R."/>
            <person name="Meyers B.C."/>
            <person name="Spannagl M."/>
            <person name="Cheung F."/>
            <person name="De Mita S."/>
            <person name="Krishnakumar V."/>
            <person name="Gundlach H."/>
            <person name="Zhou S."/>
            <person name="Mudge J."/>
            <person name="Bharti A.K."/>
            <person name="Murray J.D."/>
            <person name="Naoumkina M.A."/>
            <person name="Rosen B."/>
            <person name="Silverstein K.A."/>
            <person name="Tang H."/>
            <person name="Rombauts S."/>
            <person name="Zhao P.X."/>
            <person name="Zhou P."/>
            <person name="Barbe V."/>
            <person name="Bardou P."/>
            <person name="Bechner M."/>
            <person name="Bellec A."/>
            <person name="Berger A."/>
            <person name="Berges H."/>
            <person name="Bidwell S."/>
            <person name="Bisseling T."/>
            <person name="Choisne N."/>
            <person name="Couloux A."/>
            <person name="Denny R."/>
            <person name="Deshpande S."/>
            <person name="Dai X."/>
            <person name="Doyle J.J."/>
            <person name="Dudez A.M."/>
            <person name="Farmer A.D."/>
            <person name="Fouteau S."/>
            <person name="Franken C."/>
            <person name="Gibelin C."/>
            <person name="Gish J."/>
            <person name="Goldstein S."/>
            <person name="Gonzalez A.J."/>
            <person name="Green P.J."/>
            <person name="Hallab A."/>
            <person name="Hartog M."/>
            <person name="Hua A."/>
            <person name="Humphray S.J."/>
            <person name="Jeong D.H."/>
            <person name="Jing Y."/>
            <person name="Jocker A."/>
            <person name="Kenton S.M."/>
            <person name="Kim D.J."/>
            <person name="Klee K."/>
            <person name="Lai H."/>
            <person name="Lang C."/>
            <person name="Lin S."/>
            <person name="Macmil S.L."/>
            <person name="Magdelenat G."/>
            <person name="Matthews L."/>
            <person name="McCorrison J."/>
            <person name="Monaghan E.L."/>
            <person name="Mun J.H."/>
            <person name="Najar F.Z."/>
            <person name="Nicholson C."/>
            <person name="Noirot C."/>
            <person name="O'Bleness M."/>
            <person name="Paule C.R."/>
            <person name="Poulain J."/>
            <person name="Prion F."/>
            <person name="Qin B."/>
            <person name="Qu C."/>
            <person name="Retzel E.F."/>
            <person name="Riddle C."/>
            <person name="Sallet E."/>
            <person name="Samain S."/>
            <person name="Samson N."/>
            <person name="Sanders I."/>
            <person name="Saurat O."/>
            <person name="Scarpelli C."/>
            <person name="Schiex T."/>
            <person name="Segurens B."/>
            <person name="Severin A.J."/>
            <person name="Sherrier D.J."/>
            <person name="Shi R."/>
            <person name="Sims S."/>
            <person name="Singer S.R."/>
            <person name="Sinharoy S."/>
            <person name="Sterck L."/>
            <person name="Viollet A."/>
            <person name="Wang B.B."/>
            <person name="Wang K."/>
            <person name="Wang M."/>
            <person name="Wang X."/>
            <person name="Warfsmann J."/>
            <person name="Weissenbach J."/>
            <person name="White D.D."/>
            <person name="White J.D."/>
            <person name="Wiley G.B."/>
            <person name="Wincker P."/>
            <person name="Xing Y."/>
            <person name="Yang L."/>
            <person name="Yao Z."/>
            <person name="Ying F."/>
            <person name="Zhai J."/>
            <person name="Zhou L."/>
            <person name="Zuber A."/>
            <person name="Denarie J."/>
            <person name="Dixon R.A."/>
            <person name="May G.D."/>
            <person name="Schwartz D.C."/>
            <person name="Rogers J."/>
            <person name="Quetier F."/>
            <person name="Town C.D."/>
            <person name="Roe B.A."/>
        </authorList>
    </citation>
    <scope>NUCLEOTIDE SEQUENCE [LARGE SCALE GENOMIC DNA]</scope>
    <source>
        <strain evidence="2">A17</strain>
        <strain evidence="3 4">cv. Jemalong A17</strain>
    </source>
</reference>
<reference evidence="3" key="3">
    <citation type="submission" date="2015-04" db="UniProtKB">
        <authorList>
            <consortium name="EnsemblPlants"/>
        </authorList>
    </citation>
    <scope>IDENTIFICATION</scope>
    <source>
        <strain evidence="3">cv. Jemalong A17</strain>
    </source>
</reference>
<keyword evidence="4" id="KW-1185">Reference proteome</keyword>
<proteinExistence type="predicted"/>
<dbReference type="EnsemblPlants" id="KEH32870">
    <property type="protein sequence ID" value="KEH32870"/>
    <property type="gene ID" value="MTR_3g009380"/>
</dbReference>